<dbReference type="EMBL" id="CAUYUJ010019338">
    <property type="protein sequence ID" value="CAK0890341.1"/>
    <property type="molecule type" value="Genomic_DNA"/>
</dbReference>
<reference evidence="2" key="1">
    <citation type="submission" date="2023-10" db="EMBL/GenBank/DDBJ databases">
        <authorList>
            <person name="Chen Y."/>
            <person name="Shah S."/>
            <person name="Dougan E. K."/>
            <person name="Thang M."/>
            <person name="Chan C."/>
        </authorList>
    </citation>
    <scope>NUCLEOTIDE SEQUENCE [LARGE SCALE GENOMIC DNA]</scope>
</reference>
<keyword evidence="3" id="KW-1185">Reference proteome</keyword>
<comment type="caution">
    <text evidence="2">The sequence shown here is derived from an EMBL/GenBank/DDBJ whole genome shotgun (WGS) entry which is preliminary data.</text>
</comment>
<sequence>MKTSCVAGGARDTFRDPRSSLGARPGRKPHPGRPRWCARGLSWSPGRCRGAARGQLAGAAPLSSARLALCAAGGPLPGGKEEEEEEEEEHPKSSIQPPGHGTPAVSFFRPRAALPRCSAPPSLPRALL</sequence>
<feature type="region of interest" description="Disordered" evidence="1">
    <location>
        <begin position="1"/>
        <end position="39"/>
    </location>
</feature>
<proteinExistence type="predicted"/>
<evidence type="ECO:0000256" key="1">
    <source>
        <dbReference type="SAM" id="MobiDB-lite"/>
    </source>
</evidence>
<gene>
    <name evidence="2" type="ORF">PCOR1329_LOCUS70610</name>
</gene>
<dbReference type="Proteomes" id="UP001189429">
    <property type="component" value="Unassembled WGS sequence"/>
</dbReference>
<evidence type="ECO:0000313" key="2">
    <source>
        <dbReference type="EMBL" id="CAK0890341.1"/>
    </source>
</evidence>
<name>A0ABN9WY75_9DINO</name>
<feature type="region of interest" description="Disordered" evidence="1">
    <location>
        <begin position="72"/>
        <end position="106"/>
    </location>
</feature>
<evidence type="ECO:0000313" key="3">
    <source>
        <dbReference type="Proteomes" id="UP001189429"/>
    </source>
</evidence>
<organism evidence="2 3">
    <name type="scientific">Prorocentrum cordatum</name>
    <dbReference type="NCBI Taxonomy" id="2364126"/>
    <lineage>
        <taxon>Eukaryota</taxon>
        <taxon>Sar</taxon>
        <taxon>Alveolata</taxon>
        <taxon>Dinophyceae</taxon>
        <taxon>Prorocentrales</taxon>
        <taxon>Prorocentraceae</taxon>
        <taxon>Prorocentrum</taxon>
    </lineage>
</organism>
<accession>A0ABN9WY75</accession>
<protein>
    <submittedName>
        <fullName evidence="2">Uncharacterized protein</fullName>
    </submittedName>
</protein>